<accession>A0A916K121</accession>
<organism evidence="2 3">
    <name type="scientific">Leucobacter soli</name>
    <dbReference type="NCBI Taxonomy" id="2812850"/>
    <lineage>
        <taxon>Bacteria</taxon>
        <taxon>Bacillati</taxon>
        <taxon>Actinomycetota</taxon>
        <taxon>Actinomycetes</taxon>
        <taxon>Micrococcales</taxon>
        <taxon>Microbacteriaceae</taxon>
        <taxon>Leucobacter</taxon>
    </lineage>
</organism>
<keyword evidence="3" id="KW-1185">Reference proteome</keyword>
<evidence type="ECO:0000313" key="2">
    <source>
        <dbReference type="EMBL" id="CAG7616719.1"/>
    </source>
</evidence>
<dbReference type="EMBL" id="CAJVAP010000025">
    <property type="protein sequence ID" value="CAG7616719.1"/>
    <property type="molecule type" value="Genomic_DNA"/>
</dbReference>
<dbReference type="AlphaFoldDB" id="A0A916K121"/>
<dbReference type="RefSeq" id="WP_218115954.1">
    <property type="nucleotide sequence ID" value="NZ_CAJVAP010000025.1"/>
</dbReference>
<name>A0A916K121_9MICO</name>
<reference evidence="2" key="1">
    <citation type="submission" date="2021-06" db="EMBL/GenBank/DDBJ databases">
        <authorList>
            <person name="Criscuolo A."/>
        </authorList>
    </citation>
    <scope>NUCLEOTIDE SEQUENCE</scope>
    <source>
        <strain evidence="2">CIP111803</strain>
    </source>
</reference>
<sequence length="276" mass="30627">MDLRTALSRTEGVARSAELLRLGVRRVEVDRALGSGAAIRPRKGWLALADADPDLLGAARRGVVLSCITQAKRLGLWVLEEPTRHVAARTPTSRAEAPGCVIHWAKPTVPRMPWVLEDPIENVLGYVAVCQPYEAALAVWESALHQQLVAYDRLRALPYRSGAQTLLRASTPFSDSGLETLVVSRLRWLRIRVLAQAWVHGHRVDFLIGDRLILQLDGRDHVGRQRTEDNRLDSLLLLNGYSTIRVGYSQVLYDWPAVQHEILTAVAQGLHLVAAA</sequence>
<evidence type="ECO:0000259" key="1">
    <source>
        <dbReference type="Pfam" id="PF04480"/>
    </source>
</evidence>
<dbReference type="InterPro" id="IPR007569">
    <property type="entry name" value="DUF559"/>
</dbReference>
<protein>
    <recommendedName>
        <fullName evidence="1">DUF559 domain-containing protein</fullName>
    </recommendedName>
</protein>
<feature type="domain" description="DUF559" evidence="1">
    <location>
        <begin position="167"/>
        <end position="266"/>
    </location>
</feature>
<evidence type="ECO:0000313" key="3">
    <source>
        <dbReference type="Proteomes" id="UP000693892"/>
    </source>
</evidence>
<gene>
    <name evidence="2" type="ORF">LEUCIP111803_02017</name>
</gene>
<dbReference type="Proteomes" id="UP000693892">
    <property type="component" value="Unassembled WGS sequence"/>
</dbReference>
<proteinExistence type="predicted"/>
<dbReference type="Pfam" id="PF04480">
    <property type="entry name" value="DUF559"/>
    <property type="match status" value="1"/>
</dbReference>
<comment type="caution">
    <text evidence="2">The sequence shown here is derived from an EMBL/GenBank/DDBJ whole genome shotgun (WGS) entry which is preliminary data.</text>
</comment>